<keyword evidence="1" id="KW-1185">Reference proteome</keyword>
<sequence>MVPHTSKIRRWSRLNTFRHFVMAAGSGWSFTGFLGASNEHHDGILCGTDFTETLNGNVGSVYIERRVSIRLRLPTTRTSVDITYVHSSKSVIERTTGICRNSSRNDKTIAARRM</sequence>
<evidence type="ECO:0000313" key="1">
    <source>
        <dbReference type="Proteomes" id="UP000025227"/>
    </source>
</evidence>
<dbReference type="Proteomes" id="UP000025227">
    <property type="component" value="Unplaced"/>
</dbReference>
<dbReference type="WBParaSite" id="HCON_00089190-00001">
    <property type="protein sequence ID" value="HCON_00089190-00001"/>
    <property type="gene ID" value="HCON_00089190"/>
</dbReference>
<organism evidence="1 2">
    <name type="scientific">Haemonchus contortus</name>
    <name type="common">Barber pole worm</name>
    <dbReference type="NCBI Taxonomy" id="6289"/>
    <lineage>
        <taxon>Eukaryota</taxon>
        <taxon>Metazoa</taxon>
        <taxon>Ecdysozoa</taxon>
        <taxon>Nematoda</taxon>
        <taxon>Chromadorea</taxon>
        <taxon>Rhabditida</taxon>
        <taxon>Rhabditina</taxon>
        <taxon>Rhabditomorpha</taxon>
        <taxon>Strongyloidea</taxon>
        <taxon>Trichostrongylidae</taxon>
        <taxon>Haemonchus</taxon>
    </lineage>
</organism>
<reference evidence="2" key="1">
    <citation type="submission" date="2020-12" db="UniProtKB">
        <authorList>
            <consortium name="WormBaseParasite"/>
        </authorList>
    </citation>
    <scope>IDENTIFICATION</scope>
    <source>
        <strain evidence="2">MHco3</strain>
    </source>
</reference>
<dbReference type="AlphaFoldDB" id="A0A7I4YFD7"/>
<protein>
    <submittedName>
        <fullName evidence="2">Secreted protein</fullName>
    </submittedName>
</protein>
<name>A0A7I4YFD7_HAECO</name>
<accession>A0A7I4YFD7</accession>
<evidence type="ECO:0000313" key="2">
    <source>
        <dbReference type="WBParaSite" id="HCON_00089190-00001"/>
    </source>
</evidence>
<proteinExistence type="predicted"/>